<evidence type="ECO:0000256" key="1">
    <source>
        <dbReference type="SAM" id="SignalP"/>
    </source>
</evidence>
<dbReference type="Pfam" id="PF00419">
    <property type="entry name" value="Fimbrial"/>
    <property type="match status" value="1"/>
</dbReference>
<evidence type="ECO:0000259" key="2">
    <source>
        <dbReference type="Pfam" id="PF00419"/>
    </source>
</evidence>
<feature type="chain" id="PRO_5041660809" evidence="1">
    <location>
        <begin position="28"/>
        <end position="184"/>
    </location>
</feature>
<name>A0AA92X2S5_9GAMM</name>
<feature type="domain" description="Fimbrial-type adhesion" evidence="2">
    <location>
        <begin position="35"/>
        <end position="184"/>
    </location>
</feature>
<dbReference type="Proteomes" id="UP000284338">
    <property type="component" value="Unassembled WGS sequence"/>
</dbReference>
<dbReference type="InterPro" id="IPR008966">
    <property type="entry name" value="Adhesion_dom_sf"/>
</dbReference>
<sequence>MSNRKIFRAKYTFFLATLGLLPGVGVAATDSASITVTGKVLANTCTLDKAASTLSPILPDISDRDIKGVGTVGGEKDIDIVLKDCGAAVKEVLITVTGTKDGGSDDFAFKNTSQNDPSSGVGLYFYQTQTGTDKFKPDGSTPKTYAINPSEDNTLKMRASYVGLGDTVTAGNFQSTVTMTIDYK</sequence>
<organism evidence="3 4">
    <name type="scientific">Serratia inhibens</name>
    <dbReference type="NCBI Taxonomy" id="2338073"/>
    <lineage>
        <taxon>Bacteria</taxon>
        <taxon>Pseudomonadati</taxon>
        <taxon>Pseudomonadota</taxon>
        <taxon>Gammaproteobacteria</taxon>
        <taxon>Enterobacterales</taxon>
        <taxon>Yersiniaceae</taxon>
        <taxon>Serratia</taxon>
    </lineage>
</organism>
<dbReference type="GO" id="GO:0043709">
    <property type="term" value="P:cell adhesion involved in single-species biofilm formation"/>
    <property type="evidence" value="ECO:0007669"/>
    <property type="project" value="TreeGrafter"/>
</dbReference>
<protein>
    <submittedName>
        <fullName evidence="3">Type 1 fimbrial protein</fullName>
    </submittedName>
</protein>
<feature type="signal peptide" evidence="1">
    <location>
        <begin position="1"/>
        <end position="27"/>
    </location>
</feature>
<keyword evidence="1" id="KW-0732">Signal</keyword>
<dbReference type="InterPro" id="IPR036937">
    <property type="entry name" value="Adhesion_dom_fimbrial_sf"/>
</dbReference>
<dbReference type="SUPFAM" id="SSF49401">
    <property type="entry name" value="Bacterial adhesins"/>
    <property type="match status" value="1"/>
</dbReference>
<dbReference type="GO" id="GO:0009289">
    <property type="term" value="C:pilus"/>
    <property type="evidence" value="ECO:0007669"/>
    <property type="project" value="InterPro"/>
</dbReference>
<dbReference type="EMBL" id="QYYG01000007">
    <property type="protein sequence ID" value="RJF54056.1"/>
    <property type="molecule type" value="Genomic_DNA"/>
</dbReference>
<reference evidence="3 4" key="1">
    <citation type="submission" date="2018-09" db="EMBL/GenBank/DDBJ databases">
        <title>Draft genome of a novel serratia sp. strain with antifungal activity.</title>
        <authorList>
            <person name="Dichmann S.I."/>
            <person name="Park B.P."/>
            <person name="Pathiraja D."/>
            <person name="Choi I.-G."/>
            <person name="Stougaard P."/>
            <person name="Hennessy R.C."/>
        </authorList>
    </citation>
    <scope>NUCLEOTIDE SEQUENCE [LARGE SCALE GENOMIC DNA]</scope>
    <source>
        <strain evidence="3 4">S40</strain>
    </source>
</reference>
<dbReference type="PANTHER" id="PTHR33420">
    <property type="entry name" value="FIMBRIAL SUBUNIT ELFA-RELATED"/>
    <property type="match status" value="1"/>
</dbReference>
<gene>
    <name evidence="3" type="ORF">D4100_18955</name>
</gene>
<dbReference type="InterPro" id="IPR000259">
    <property type="entry name" value="Adhesion_dom_fimbrial"/>
</dbReference>
<proteinExistence type="predicted"/>
<evidence type="ECO:0000313" key="3">
    <source>
        <dbReference type="EMBL" id="RJF54056.1"/>
    </source>
</evidence>
<accession>A0AA92X2S5</accession>
<dbReference type="RefSeq" id="WP_119805010.1">
    <property type="nucleotide sequence ID" value="NZ_QYYG01000007.1"/>
</dbReference>
<dbReference type="AlphaFoldDB" id="A0AA92X2S5"/>
<evidence type="ECO:0000313" key="4">
    <source>
        <dbReference type="Proteomes" id="UP000284338"/>
    </source>
</evidence>
<keyword evidence="4" id="KW-1185">Reference proteome</keyword>
<dbReference type="PANTHER" id="PTHR33420:SF32">
    <property type="entry name" value="FIMBRIAL-LIKE PROTEIN"/>
    <property type="match status" value="1"/>
</dbReference>
<comment type="caution">
    <text evidence="3">The sequence shown here is derived from an EMBL/GenBank/DDBJ whole genome shotgun (WGS) entry which is preliminary data.</text>
</comment>
<dbReference type="Gene3D" id="2.60.40.1090">
    <property type="entry name" value="Fimbrial-type adhesion domain"/>
    <property type="match status" value="1"/>
</dbReference>
<dbReference type="InterPro" id="IPR050263">
    <property type="entry name" value="Bact_Fimbrial_Adh_Pro"/>
</dbReference>